<evidence type="ECO:0000256" key="4">
    <source>
        <dbReference type="ARBA" id="ARBA00022777"/>
    </source>
</evidence>
<comment type="subunit">
    <text evidence="7">Monomer.</text>
</comment>
<dbReference type="GO" id="GO:0016301">
    <property type="term" value="F:kinase activity"/>
    <property type="evidence" value="ECO:0007669"/>
    <property type="project" value="UniProtKB-KW"/>
</dbReference>
<evidence type="ECO:0000256" key="5">
    <source>
        <dbReference type="ARBA" id="ARBA00022840"/>
    </source>
</evidence>
<accession>A0ABR7EVL7</accession>
<protein>
    <recommendedName>
        <fullName evidence="7">Shikimate kinase</fullName>
        <shortName evidence="7">SK</shortName>
        <ecNumber evidence="7">2.7.1.71</ecNumber>
    </recommendedName>
</protein>
<dbReference type="PRINTS" id="PR01100">
    <property type="entry name" value="SHIKIMTKNASE"/>
</dbReference>
<evidence type="ECO:0000256" key="3">
    <source>
        <dbReference type="ARBA" id="ARBA00022741"/>
    </source>
</evidence>
<comment type="subcellular location">
    <subcellularLocation>
        <location evidence="7">Cytoplasm</location>
    </subcellularLocation>
</comment>
<comment type="catalytic activity">
    <reaction evidence="7">
        <text>shikimate + ATP = 3-phosphoshikimate + ADP + H(+)</text>
        <dbReference type="Rhea" id="RHEA:13121"/>
        <dbReference type="ChEBI" id="CHEBI:15378"/>
        <dbReference type="ChEBI" id="CHEBI:30616"/>
        <dbReference type="ChEBI" id="CHEBI:36208"/>
        <dbReference type="ChEBI" id="CHEBI:145989"/>
        <dbReference type="ChEBI" id="CHEBI:456216"/>
        <dbReference type="EC" id="2.7.1.71"/>
    </reaction>
</comment>
<evidence type="ECO:0000313" key="8">
    <source>
        <dbReference type="EMBL" id="MBC5665392.1"/>
    </source>
</evidence>
<evidence type="ECO:0000256" key="1">
    <source>
        <dbReference type="ARBA" id="ARBA00022605"/>
    </source>
</evidence>
<dbReference type="PANTHER" id="PTHR21087:SF16">
    <property type="entry name" value="SHIKIMATE KINASE 1, CHLOROPLASTIC"/>
    <property type="match status" value="1"/>
</dbReference>
<dbReference type="PANTHER" id="PTHR21087">
    <property type="entry name" value="SHIKIMATE KINASE"/>
    <property type="match status" value="1"/>
</dbReference>
<sequence>MKNIVFIGMPASGKSTVGVVVAKRLGYKFVDTDLVIQEVEKRLLKEIIAEEGNEGFLRIEDRVNAEIQEERAVISPGGSVVYCENAMRHYKETGTIVYLHTSYETINNRLHNAKNRGVVLKDGQTLKDLYEERTALFERYADLTISEEGRDLEETIEEVLRVLENGLNVTK</sequence>
<dbReference type="Pfam" id="PF01202">
    <property type="entry name" value="SKI"/>
    <property type="match status" value="1"/>
</dbReference>
<comment type="caution">
    <text evidence="7">Lacks conserved residue(s) required for the propagation of feature annotation.</text>
</comment>
<keyword evidence="3 7" id="KW-0547">Nucleotide-binding</keyword>
<comment type="function">
    <text evidence="7">Catalyzes the specific phosphorylation of the 3-hydroxyl group of shikimic acid using ATP as a cosubstrate.</text>
</comment>
<dbReference type="Proteomes" id="UP000647235">
    <property type="component" value="Unassembled WGS sequence"/>
</dbReference>
<comment type="cofactor">
    <cofactor evidence="7">
        <name>Mg(2+)</name>
        <dbReference type="ChEBI" id="CHEBI:18420"/>
    </cofactor>
    <text evidence="7">Binds 1 Mg(2+) ion per subunit.</text>
</comment>
<evidence type="ECO:0000313" key="9">
    <source>
        <dbReference type="Proteomes" id="UP000647235"/>
    </source>
</evidence>
<reference evidence="8 9" key="1">
    <citation type="submission" date="2020-08" db="EMBL/GenBank/DDBJ databases">
        <title>Genome public.</title>
        <authorList>
            <person name="Liu C."/>
            <person name="Sun Q."/>
        </authorList>
    </citation>
    <scope>NUCLEOTIDE SEQUENCE [LARGE SCALE GENOMIC DNA]</scope>
    <source>
        <strain evidence="8 9">NSJ-36</strain>
    </source>
</reference>
<proteinExistence type="inferred from homology"/>
<gene>
    <name evidence="7" type="primary">aroK</name>
    <name evidence="8" type="ORF">H8S07_08880</name>
</gene>
<feature type="binding site" evidence="7">
    <location>
        <position position="133"/>
    </location>
    <ligand>
        <name>substrate</name>
    </ligand>
</feature>
<evidence type="ECO:0000256" key="6">
    <source>
        <dbReference type="ARBA" id="ARBA00023141"/>
    </source>
</evidence>
<feature type="binding site" evidence="7">
    <location>
        <position position="15"/>
    </location>
    <ligand>
        <name>Mg(2+)</name>
        <dbReference type="ChEBI" id="CHEBI:18420"/>
    </ligand>
</feature>
<keyword evidence="7" id="KW-0460">Magnesium</keyword>
<dbReference type="InterPro" id="IPR000623">
    <property type="entry name" value="Shikimate_kinase/TSH1"/>
</dbReference>
<feature type="binding site" evidence="7">
    <location>
        <position position="116"/>
    </location>
    <ligand>
        <name>ATP</name>
        <dbReference type="ChEBI" id="CHEBI:30616"/>
    </ligand>
</feature>
<evidence type="ECO:0000256" key="7">
    <source>
        <dbReference type="HAMAP-Rule" id="MF_00109"/>
    </source>
</evidence>
<feature type="binding site" evidence="7">
    <location>
        <position position="33"/>
    </location>
    <ligand>
        <name>substrate</name>
    </ligand>
</feature>
<dbReference type="CDD" id="cd00464">
    <property type="entry name" value="SK"/>
    <property type="match status" value="1"/>
</dbReference>
<feature type="binding site" evidence="7">
    <location>
        <begin position="11"/>
        <end position="16"/>
    </location>
    <ligand>
        <name>ATP</name>
        <dbReference type="ChEBI" id="CHEBI:30616"/>
    </ligand>
</feature>
<dbReference type="InterPro" id="IPR031322">
    <property type="entry name" value="Shikimate/glucono_kinase"/>
</dbReference>
<dbReference type="InterPro" id="IPR027417">
    <property type="entry name" value="P-loop_NTPase"/>
</dbReference>
<keyword evidence="7" id="KW-0963">Cytoplasm</keyword>
<dbReference type="Gene3D" id="3.40.50.300">
    <property type="entry name" value="P-loop containing nucleotide triphosphate hydrolases"/>
    <property type="match status" value="1"/>
</dbReference>
<dbReference type="HAMAP" id="MF_00109">
    <property type="entry name" value="Shikimate_kinase"/>
    <property type="match status" value="1"/>
</dbReference>
<keyword evidence="4 7" id="KW-0418">Kinase</keyword>
<evidence type="ECO:0000256" key="2">
    <source>
        <dbReference type="ARBA" id="ARBA00022679"/>
    </source>
</evidence>
<dbReference type="EMBL" id="JACOOY010000010">
    <property type="protein sequence ID" value="MBC5665392.1"/>
    <property type="molecule type" value="Genomic_DNA"/>
</dbReference>
<keyword evidence="7" id="KW-0479">Metal-binding</keyword>
<organism evidence="8 9">
    <name type="scientific">Dorea hominis</name>
    <dbReference type="NCBI Taxonomy" id="2763040"/>
    <lineage>
        <taxon>Bacteria</taxon>
        <taxon>Bacillati</taxon>
        <taxon>Bacillota</taxon>
        <taxon>Clostridia</taxon>
        <taxon>Lachnospirales</taxon>
        <taxon>Lachnospiraceae</taxon>
        <taxon>Dorea</taxon>
    </lineage>
</organism>
<keyword evidence="5 7" id="KW-0067">ATP-binding</keyword>
<comment type="caution">
    <text evidence="8">The sequence shown here is derived from an EMBL/GenBank/DDBJ whole genome shotgun (WGS) entry which is preliminary data.</text>
</comment>
<dbReference type="RefSeq" id="WP_186855897.1">
    <property type="nucleotide sequence ID" value="NZ_JACOOY010000010.1"/>
</dbReference>
<dbReference type="SUPFAM" id="SSF52540">
    <property type="entry name" value="P-loop containing nucleoside triphosphate hydrolases"/>
    <property type="match status" value="1"/>
</dbReference>
<feature type="binding site" evidence="7">
    <location>
        <position position="78"/>
    </location>
    <ligand>
        <name>substrate</name>
    </ligand>
</feature>
<comment type="pathway">
    <text evidence="7">Metabolic intermediate biosynthesis; chorismate biosynthesis; chorismate from D-erythrose 4-phosphate and phosphoenolpyruvate: step 5/7.</text>
</comment>
<keyword evidence="2 7" id="KW-0808">Transferase</keyword>
<keyword evidence="1 7" id="KW-0028">Amino-acid biosynthesis</keyword>
<name>A0ABR7EVL7_9FIRM</name>
<dbReference type="EC" id="2.7.1.71" evidence="7"/>
<keyword evidence="6 7" id="KW-0057">Aromatic amino acid biosynthesis</keyword>
<keyword evidence="9" id="KW-1185">Reference proteome</keyword>
<feature type="binding site" evidence="7">
    <location>
        <position position="150"/>
    </location>
    <ligand>
        <name>ATP</name>
        <dbReference type="ChEBI" id="CHEBI:30616"/>
    </ligand>
</feature>
<comment type="similarity">
    <text evidence="7">Belongs to the shikimate kinase family.</text>
</comment>